<name>L8EAG2_HUMAN</name>
<reference evidence="1" key="1">
    <citation type="journal article" date="2013" name="PLoS ONE">
        <title>Direct detection of alternative open reading frames translation products in human significantly expands the proteome.</title>
        <authorList>
            <person name="Vanderperre B."/>
            <person name="Lucier J.-F."/>
            <person name="Motard J."/>
            <person name="Tremblay G."/>
            <person name="Vanderperre S."/>
            <person name="Wisztorski M."/>
            <person name="Salzet M."/>
            <person name="Boisvert F.-M."/>
            <person name="Roucou X."/>
        </authorList>
    </citation>
    <scope>NUCLEOTIDE SEQUENCE</scope>
</reference>
<evidence type="ECO:0000313" key="1">
    <source>
        <dbReference type="EMBL" id="CCQ43328.1"/>
    </source>
</evidence>
<organism evidence="1">
    <name type="scientific">Homo sapiens</name>
    <name type="common">Human</name>
    <dbReference type="NCBI Taxonomy" id="9606"/>
    <lineage>
        <taxon>Eukaryota</taxon>
        <taxon>Metazoa</taxon>
        <taxon>Chordata</taxon>
        <taxon>Craniata</taxon>
        <taxon>Vertebrata</taxon>
        <taxon>Euteleostomi</taxon>
        <taxon>Mammalia</taxon>
        <taxon>Eutheria</taxon>
        <taxon>Euarchontoglires</taxon>
        <taxon>Primates</taxon>
        <taxon>Haplorrhini</taxon>
        <taxon>Catarrhini</taxon>
        <taxon>Hominidae</taxon>
        <taxon>Homo</taxon>
    </lineage>
</organism>
<protein>
    <submittedName>
        <fullName evidence="1">Alternative protein LAMA5</fullName>
    </submittedName>
</protein>
<dbReference type="AlphaFoldDB" id="L8EAG2"/>
<proteinExistence type="predicted"/>
<accession>L8EAG2</accession>
<dbReference type="ChiTaRS" id="LAMA5">
    <property type="organism name" value="human"/>
</dbReference>
<sequence>MATPAAAPVTVTRRALRLACVTPSQGSATVRRTCRAPNVTSAALGPSHWMLPTPKVAPAASALGPRSAAGARPTPARSSWIWRDGCC</sequence>
<gene>
    <name evidence="1" type="primary">LAMA5</name>
</gene>
<dbReference type="EMBL" id="HF583831">
    <property type="protein sequence ID" value="CCQ43328.1"/>
    <property type="molecule type" value="Genomic_DNA"/>
</dbReference>